<dbReference type="HAMAP" id="MF_01924">
    <property type="entry name" value="A_A_dipeptidase"/>
    <property type="match status" value="1"/>
</dbReference>
<feature type="binding site" evidence="9">
    <location>
        <position position="186"/>
    </location>
    <ligand>
        <name>Zn(2+)</name>
        <dbReference type="ChEBI" id="CHEBI:29105"/>
        <note>catalytic</note>
    </ligand>
</feature>
<dbReference type="Pfam" id="PF01427">
    <property type="entry name" value="Peptidase_M15"/>
    <property type="match status" value="1"/>
</dbReference>
<comment type="catalytic activity">
    <reaction evidence="1 9">
        <text>D-alanyl-D-alanine + H2O = 2 D-alanine</text>
        <dbReference type="Rhea" id="RHEA:20661"/>
        <dbReference type="ChEBI" id="CHEBI:15377"/>
        <dbReference type="ChEBI" id="CHEBI:57416"/>
        <dbReference type="ChEBI" id="CHEBI:57822"/>
        <dbReference type="EC" id="3.4.13.22"/>
    </reaction>
</comment>
<dbReference type="AlphaFoldDB" id="A7ID13"/>
<dbReference type="Gene3D" id="3.30.1380.10">
    <property type="match status" value="1"/>
</dbReference>
<comment type="function">
    <text evidence="9">Catalyzes hydrolysis of the D-alanyl-D-alanine dipeptide.</text>
</comment>
<dbReference type="InterPro" id="IPR000755">
    <property type="entry name" value="A_A_dipeptidase"/>
</dbReference>
<dbReference type="eggNOG" id="COG2173">
    <property type="taxonomic scope" value="Bacteria"/>
</dbReference>
<dbReference type="PhylomeDB" id="A7ID13"/>
<evidence type="ECO:0000256" key="2">
    <source>
        <dbReference type="ARBA" id="ARBA00022670"/>
    </source>
</evidence>
<organism evidence="10 11">
    <name type="scientific">Xanthobacter autotrophicus (strain ATCC BAA-1158 / Py2)</name>
    <dbReference type="NCBI Taxonomy" id="78245"/>
    <lineage>
        <taxon>Bacteria</taxon>
        <taxon>Pseudomonadati</taxon>
        <taxon>Pseudomonadota</taxon>
        <taxon>Alphaproteobacteria</taxon>
        <taxon>Hyphomicrobiales</taxon>
        <taxon>Xanthobacteraceae</taxon>
        <taxon>Xanthobacter</taxon>
    </lineage>
</organism>
<feature type="site" description="Transition state stabilizer" evidence="9">
    <location>
        <position position="134"/>
    </location>
</feature>
<keyword evidence="7 9" id="KW-0482">Metalloprotease</keyword>
<dbReference type="EC" id="3.4.13.22" evidence="9"/>
<dbReference type="GO" id="GO:0008237">
    <property type="term" value="F:metallopeptidase activity"/>
    <property type="evidence" value="ECO:0007669"/>
    <property type="project" value="UniProtKB-KW"/>
</dbReference>
<keyword evidence="5 9" id="KW-0862">Zinc</keyword>
<dbReference type="GO" id="GO:0071555">
    <property type="term" value="P:cell wall organization"/>
    <property type="evidence" value="ECO:0007669"/>
    <property type="project" value="UniProtKB-KW"/>
</dbReference>
<keyword evidence="6 9" id="KW-0224">Dipeptidase</keyword>
<dbReference type="SUPFAM" id="SSF55166">
    <property type="entry name" value="Hedgehog/DD-peptidase"/>
    <property type="match status" value="1"/>
</dbReference>
<dbReference type="HOGENOM" id="CLU_060744_0_1_5"/>
<keyword evidence="4 9" id="KW-0378">Hydrolase</keyword>
<dbReference type="EMBL" id="CP000781">
    <property type="protein sequence ID" value="ABS65906.1"/>
    <property type="molecule type" value="Genomic_DNA"/>
</dbReference>
<sequence length="265" mass="28947">MLCTSRDTPALPPVFFGAGRSYDCAPSPAIRAMPSFLMDRLVKPAALALSIAGLPLAADARTDRPALFVDVATLVPDAVFDVRYFSSDNFVGTRVDGYGAARCFLTRPAAEALAAVAAEAKAAGLGLRLFDCYRPARAVAHFARWASDLADTRTKAAFYPDVDKKDLFAEGYIAARSGHSRGSTLDLTLFDRATGADLDMGTPFDLFSPRSWPGSDAVTRAQKANRDRLAGFMARHGFQPFDKEWWHFTLKAEPFPDTYFDFPIE</sequence>
<dbReference type="Proteomes" id="UP000002417">
    <property type="component" value="Chromosome"/>
</dbReference>
<gene>
    <name evidence="9" type="primary">ddpX</name>
    <name evidence="10" type="ordered locus">Xaut_0653</name>
</gene>
<keyword evidence="8" id="KW-0961">Cell wall biogenesis/degradation</keyword>
<evidence type="ECO:0000256" key="5">
    <source>
        <dbReference type="ARBA" id="ARBA00022833"/>
    </source>
</evidence>
<dbReference type="GO" id="GO:0160237">
    <property type="term" value="F:D-Ala-D-Ala dipeptidase activity"/>
    <property type="evidence" value="ECO:0007669"/>
    <property type="project" value="UniProtKB-EC"/>
</dbReference>
<evidence type="ECO:0000256" key="9">
    <source>
        <dbReference type="HAMAP-Rule" id="MF_01924"/>
    </source>
</evidence>
<evidence type="ECO:0000256" key="3">
    <source>
        <dbReference type="ARBA" id="ARBA00022723"/>
    </source>
</evidence>
<evidence type="ECO:0000256" key="8">
    <source>
        <dbReference type="ARBA" id="ARBA00023316"/>
    </source>
</evidence>
<keyword evidence="3 9" id="KW-0479">Metal-binding</keyword>
<feature type="binding site" evidence="9">
    <location>
        <position position="247"/>
    </location>
    <ligand>
        <name>Zn(2+)</name>
        <dbReference type="ChEBI" id="CHEBI:29105"/>
        <note>catalytic</note>
    </ligand>
</feature>
<dbReference type="CDD" id="cd14817">
    <property type="entry name" value="D-Ala-D-Ala_dipeptidase_VanX"/>
    <property type="match status" value="1"/>
</dbReference>
<reference evidence="10 11" key="1">
    <citation type="submission" date="2007-07" db="EMBL/GenBank/DDBJ databases">
        <title>Complete sequence of chromosome of Xanthobacter autotrophicus Py2.</title>
        <authorList>
            <consortium name="US DOE Joint Genome Institute"/>
            <person name="Copeland A."/>
            <person name="Lucas S."/>
            <person name="Lapidus A."/>
            <person name="Barry K."/>
            <person name="Glavina del Rio T."/>
            <person name="Hammon N."/>
            <person name="Israni S."/>
            <person name="Dalin E."/>
            <person name="Tice H."/>
            <person name="Pitluck S."/>
            <person name="Sims D."/>
            <person name="Brettin T."/>
            <person name="Bruce D."/>
            <person name="Detter J.C."/>
            <person name="Han C."/>
            <person name="Tapia R."/>
            <person name="Brainard J."/>
            <person name="Schmutz J."/>
            <person name="Larimer F."/>
            <person name="Land M."/>
            <person name="Hauser L."/>
            <person name="Kyrpides N."/>
            <person name="Kim E."/>
            <person name="Ensigns S.A."/>
            <person name="Richardson P."/>
        </authorList>
    </citation>
    <scope>NUCLEOTIDE SEQUENCE [LARGE SCALE GENOMIC DNA]</scope>
    <source>
        <strain evidence="11">ATCC BAA-1158 / Py2</strain>
    </source>
</reference>
<accession>A7ID13</accession>
<evidence type="ECO:0000313" key="10">
    <source>
        <dbReference type="EMBL" id="ABS65906.1"/>
    </source>
</evidence>
<dbReference type="PANTHER" id="PTHR43126">
    <property type="entry name" value="D-ALANYL-D-ALANINE DIPEPTIDASE"/>
    <property type="match status" value="1"/>
</dbReference>
<comment type="cofactor">
    <cofactor evidence="9">
        <name>Zn(2+)</name>
        <dbReference type="ChEBI" id="CHEBI:29105"/>
    </cofactor>
    <text evidence="9">Binds 1 zinc ion per subunit.</text>
</comment>
<evidence type="ECO:0000256" key="7">
    <source>
        <dbReference type="ARBA" id="ARBA00023049"/>
    </source>
</evidence>
<dbReference type="MEROPS" id="M15.011"/>
<dbReference type="GO" id="GO:0006508">
    <property type="term" value="P:proteolysis"/>
    <property type="evidence" value="ECO:0007669"/>
    <property type="project" value="UniProtKB-KW"/>
</dbReference>
<keyword evidence="2 9" id="KW-0645">Protease</keyword>
<proteinExistence type="inferred from homology"/>
<evidence type="ECO:0000256" key="1">
    <source>
        <dbReference type="ARBA" id="ARBA00001362"/>
    </source>
</evidence>
<comment type="similarity">
    <text evidence="9">Belongs to the peptidase M15D family.</text>
</comment>
<protein>
    <recommendedName>
        <fullName evidence="9">D-alanyl-D-alanine dipeptidase</fullName>
        <shortName evidence="9">D-Ala-D-Ala dipeptidase</shortName>
        <ecNumber evidence="9">3.4.13.22</ecNumber>
    </recommendedName>
</protein>
<feature type="binding site" evidence="9">
    <location>
        <position position="179"/>
    </location>
    <ligand>
        <name>Zn(2+)</name>
        <dbReference type="ChEBI" id="CHEBI:29105"/>
        <note>catalytic</note>
    </ligand>
</feature>
<dbReference type="InterPro" id="IPR009045">
    <property type="entry name" value="Zn_M74/Hedgehog-like"/>
</dbReference>
<dbReference type="PANTHER" id="PTHR43126:SF1">
    <property type="entry name" value="D-ALANYL-D-ALANINE DIPEPTIDASE"/>
    <property type="match status" value="1"/>
</dbReference>
<evidence type="ECO:0000256" key="4">
    <source>
        <dbReference type="ARBA" id="ARBA00022801"/>
    </source>
</evidence>
<dbReference type="GO" id="GO:0008270">
    <property type="term" value="F:zinc ion binding"/>
    <property type="evidence" value="ECO:0007669"/>
    <property type="project" value="UniProtKB-UniRule"/>
</dbReference>
<keyword evidence="11" id="KW-1185">Reference proteome</keyword>
<evidence type="ECO:0000313" key="11">
    <source>
        <dbReference type="Proteomes" id="UP000002417"/>
    </source>
</evidence>
<evidence type="ECO:0000256" key="6">
    <source>
        <dbReference type="ARBA" id="ARBA00022997"/>
    </source>
</evidence>
<feature type="active site" description="Proton donor/acceptor" evidence="9">
    <location>
        <position position="244"/>
    </location>
</feature>
<name>A7ID13_XANP2</name>
<dbReference type="KEGG" id="xau:Xaut_0653"/>